<protein>
    <submittedName>
        <fullName evidence="1">Uncharacterized protein</fullName>
    </submittedName>
</protein>
<evidence type="ECO:0000313" key="2">
    <source>
        <dbReference type="Proteomes" id="UP000030693"/>
    </source>
</evidence>
<dbReference type="EMBL" id="KB932201">
    <property type="protein sequence ID" value="KCV72968.1"/>
    <property type="molecule type" value="Genomic_DNA"/>
</dbReference>
<reference evidence="1" key="1">
    <citation type="submission" date="2013-04" db="EMBL/GenBank/DDBJ databases">
        <title>The Genome Sequence of Fonticula alba ATCC 38817.</title>
        <authorList>
            <consortium name="The Broad Institute Genomics Platform"/>
            <person name="Russ C."/>
            <person name="Cuomo C."/>
            <person name="Burger G."/>
            <person name="Gray M.W."/>
            <person name="Holland P.W.H."/>
            <person name="King N."/>
            <person name="Lang F.B.F."/>
            <person name="Roger A.J."/>
            <person name="Ruiz-Trillo I."/>
            <person name="Brown M."/>
            <person name="Walker B."/>
            <person name="Young S."/>
            <person name="Zeng Q."/>
            <person name="Gargeya S."/>
            <person name="Fitzgerald M."/>
            <person name="Haas B."/>
            <person name="Abouelleil A."/>
            <person name="Allen A.W."/>
            <person name="Alvarado L."/>
            <person name="Arachchi H.M."/>
            <person name="Berlin A.M."/>
            <person name="Chapman S.B."/>
            <person name="Gainer-Dewar J."/>
            <person name="Goldberg J."/>
            <person name="Griggs A."/>
            <person name="Gujja S."/>
            <person name="Hansen M."/>
            <person name="Howarth C."/>
            <person name="Imamovic A."/>
            <person name="Ireland A."/>
            <person name="Larimer J."/>
            <person name="McCowan C."/>
            <person name="Murphy C."/>
            <person name="Pearson M."/>
            <person name="Poon T.W."/>
            <person name="Priest M."/>
            <person name="Roberts A."/>
            <person name="Saif S."/>
            <person name="Shea T."/>
            <person name="Sisk P."/>
            <person name="Sykes S."/>
            <person name="Wortman J."/>
            <person name="Nusbaum C."/>
            <person name="Birren B."/>
        </authorList>
    </citation>
    <scope>NUCLEOTIDE SEQUENCE [LARGE SCALE GENOMIC DNA]</scope>
    <source>
        <strain evidence="1">ATCC 38817</strain>
    </source>
</reference>
<dbReference type="AlphaFoldDB" id="A0A058ZGD1"/>
<keyword evidence="2" id="KW-1185">Reference proteome</keyword>
<name>A0A058ZGD1_FONAL</name>
<gene>
    <name evidence="1" type="ORF">H696_00521</name>
</gene>
<dbReference type="Proteomes" id="UP000030693">
    <property type="component" value="Unassembled WGS sequence"/>
</dbReference>
<organism evidence="1">
    <name type="scientific">Fonticula alba</name>
    <name type="common">Slime mold</name>
    <dbReference type="NCBI Taxonomy" id="691883"/>
    <lineage>
        <taxon>Eukaryota</taxon>
        <taxon>Rotosphaerida</taxon>
        <taxon>Fonticulaceae</taxon>
        <taxon>Fonticula</taxon>
    </lineage>
</organism>
<dbReference type="RefSeq" id="XP_009492669.1">
    <property type="nucleotide sequence ID" value="XM_009494394.1"/>
</dbReference>
<proteinExistence type="predicted"/>
<sequence length="431" mass="45837">MVQPPVADQQPGVGIAAALAGDSPGKVLPTAEEIMHFLRETLFAGTDPSLGPSPLFHHFPTPSQGVVIQTSVGTLRQAVRPGLRPLVLACIRAYALSDNNDAYLPLSMLLWQARLAASHGSTPCQGSAPEAEADVEVDARLLKSLDHPSPVDDCVISFGISVLLDVDPALAEDRLQEELCHTGICRIRCLRIRETPGPEWHLLPDEEPASTGCTHTGPPPPGVPPRPAAVVLLRSGAVLLIHPDMHLHTVSDVIFCRAAHSLVGAPQSAALATLPPDLPPPFPASLLAGVSVDTLSTLQSHPSPGPKSPLMARVSFHEAVTGLGVASGFEEPDLSESRRLFVLYQALRHVADIHRAGLQLGPLARSPGLFGIDRTGWVHLPPIPRRPLPSPVYGATFPPLLRASFSSGASLSFFFFFFLHSHLSRDCSTPG</sequence>
<dbReference type="GeneID" id="20525246"/>
<evidence type="ECO:0000313" key="1">
    <source>
        <dbReference type="EMBL" id="KCV72968.1"/>
    </source>
</evidence>
<accession>A0A058ZGD1</accession>